<sequence length="346" mass="37843">MTPKRWLRLLLGIALYGGVFIASTALGGLTYFHFGNPRTTCASCHEMTNVHSDWSASSHASVHCRSCHGGALTLDVHAVESHVQRVVRHFAKEAEPTIRLKPDHVLAVHASCASCHPQAFADWQPSKHATTYARIFLDPAHNAVEPPANDCFRCHGMFFPGDIANLVAPVKDERGWALTRTETGVQPAIPCLTCHQIHAPAATTQIASFYDRREATHVSAQLLPVPHVRRGDTPIRVSRDPRQRICQQCHAPNAAHALGTSDDRTPAGVHEGLSCRDCHWSHTNSAKASCAACHPADSHCGLDVEKMDTTFRSPESRHNIHTVSCADCHPNGVPQRRVIQELAKGN</sequence>
<evidence type="ECO:0000256" key="6">
    <source>
        <dbReference type="ARBA" id="ARBA00022729"/>
    </source>
</evidence>
<dbReference type="HOGENOM" id="CLU_068876_0_0_0"/>
<name>B1ZNU3_OPITP</name>
<reference evidence="10 11" key="1">
    <citation type="journal article" date="2011" name="J. Bacteriol.">
        <title>Genome sequence of the verrucomicrobium Opitutus terrae PB90-1, an abundant inhabitant of rice paddy soil ecosystems.</title>
        <authorList>
            <person name="van Passel M.W."/>
            <person name="Kant R."/>
            <person name="Palva A."/>
            <person name="Copeland A."/>
            <person name="Lucas S."/>
            <person name="Lapidus A."/>
            <person name="Glavina del Rio T."/>
            <person name="Pitluck S."/>
            <person name="Goltsman E."/>
            <person name="Clum A."/>
            <person name="Sun H."/>
            <person name="Schmutz J."/>
            <person name="Larimer F.W."/>
            <person name="Land M.L."/>
            <person name="Hauser L."/>
            <person name="Kyrpides N."/>
            <person name="Mikhailova N."/>
            <person name="Richardson P.P."/>
            <person name="Janssen P.H."/>
            <person name="de Vos W.M."/>
            <person name="Smidt H."/>
        </authorList>
    </citation>
    <scope>NUCLEOTIDE SEQUENCE [LARGE SCALE GENOMIC DNA]</scope>
    <source>
        <strain evidence="11">DSM 11246 / JCM 15787 / PB90-1</strain>
    </source>
</reference>
<dbReference type="GO" id="GO:0046872">
    <property type="term" value="F:metal ion binding"/>
    <property type="evidence" value="ECO:0007669"/>
    <property type="project" value="UniProtKB-KW"/>
</dbReference>
<evidence type="ECO:0000256" key="2">
    <source>
        <dbReference type="ARBA" id="ARBA00004196"/>
    </source>
</evidence>
<keyword evidence="4" id="KW-0349">Heme</keyword>
<comment type="subcellular location">
    <subcellularLocation>
        <location evidence="2">Cell envelope</location>
    </subcellularLocation>
</comment>
<evidence type="ECO:0000313" key="11">
    <source>
        <dbReference type="Proteomes" id="UP000007013"/>
    </source>
</evidence>
<gene>
    <name evidence="10" type="ordered locus">Oter_2180</name>
</gene>
<evidence type="ECO:0000256" key="4">
    <source>
        <dbReference type="ARBA" id="ARBA00022617"/>
    </source>
</evidence>
<dbReference type="eggNOG" id="ENOG5033T0M">
    <property type="taxonomic scope" value="Bacteria"/>
</dbReference>
<dbReference type="GO" id="GO:0016491">
    <property type="term" value="F:oxidoreductase activity"/>
    <property type="evidence" value="ECO:0007669"/>
    <property type="project" value="TreeGrafter"/>
</dbReference>
<dbReference type="InterPro" id="IPR036280">
    <property type="entry name" value="Multihaem_cyt_sf"/>
</dbReference>
<evidence type="ECO:0000256" key="3">
    <source>
        <dbReference type="ARBA" id="ARBA00022448"/>
    </source>
</evidence>
<accession>B1ZNU3</accession>
<keyword evidence="11" id="KW-1185">Reference proteome</keyword>
<keyword evidence="7" id="KW-0249">Electron transport</keyword>
<dbReference type="InterPro" id="IPR051829">
    <property type="entry name" value="Multiheme_Cytochr_ET"/>
</dbReference>
<comment type="cofactor">
    <cofactor evidence="1">
        <name>heme c</name>
        <dbReference type="ChEBI" id="CHEBI:61717"/>
    </cofactor>
</comment>
<dbReference type="SUPFAM" id="SSF48695">
    <property type="entry name" value="Multiheme cytochromes"/>
    <property type="match status" value="2"/>
</dbReference>
<dbReference type="Proteomes" id="UP000007013">
    <property type="component" value="Chromosome"/>
</dbReference>
<dbReference type="Gene3D" id="1.10.287.3080">
    <property type="match status" value="1"/>
</dbReference>
<dbReference type="PANTHER" id="PTHR35038:SF6">
    <property type="entry name" value="SURFACE LOCALIZED DECAHEME CYTOCHROME C LIPOPROTEIN"/>
    <property type="match status" value="1"/>
</dbReference>
<dbReference type="Pfam" id="PF14537">
    <property type="entry name" value="Cytochrom_c3_2"/>
    <property type="match status" value="1"/>
</dbReference>
<evidence type="ECO:0000256" key="5">
    <source>
        <dbReference type="ARBA" id="ARBA00022723"/>
    </source>
</evidence>
<dbReference type="STRING" id="452637.Oter_2180"/>
<evidence type="ECO:0000256" key="8">
    <source>
        <dbReference type="ARBA" id="ARBA00023004"/>
    </source>
</evidence>
<evidence type="ECO:0000313" key="10">
    <source>
        <dbReference type="EMBL" id="ACB75463.1"/>
    </source>
</evidence>
<keyword evidence="6" id="KW-0732">Signal</keyword>
<dbReference type="KEGG" id="ote:Oter_2180"/>
<feature type="domain" description="Tetrahaem cytochrome" evidence="9">
    <location>
        <begin position="240"/>
        <end position="294"/>
    </location>
</feature>
<dbReference type="PANTHER" id="PTHR35038">
    <property type="entry name" value="DISSIMILATORY SULFITE REDUCTASE SIRA"/>
    <property type="match status" value="1"/>
</dbReference>
<dbReference type="InterPro" id="IPR012286">
    <property type="entry name" value="Tetrahaem_cytochrome"/>
</dbReference>
<protein>
    <recommendedName>
        <fullName evidence="9">Tetrahaem cytochrome domain-containing protein</fullName>
    </recommendedName>
</protein>
<keyword evidence="5" id="KW-0479">Metal-binding</keyword>
<dbReference type="EMBL" id="CP001032">
    <property type="protein sequence ID" value="ACB75463.1"/>
    <property type="molecule type" value="Genomic_DNA"/>
</dbReference>
<dbReference type="OrthoDB" id="112601at2"/>
<keyword evidence="3" id="KW-0813">Transport</keyword>
<organism evidence="10 11">
    <name type="scientific">Opitutus terrae (strain DSM 11246 / JCM 15787 / PB90-1)</name>
    <dbReference type="NCBI Taxonomy" id="452637"/>
    <lineage>
        <taxon>Bacteria</taxon>
        <taxon>Pseudomonadati</taxon>
        <taxon>Verrucomicrobiota</taxon>
        <taxon>Opitutia</taxon>
        <taxon>Opitutales</taxon>
        <taxon>Opitutaceae</taxon>
        <taxon>Opitutus</taxon>
    </lineage>
</organism>
<proteinExistence type="predicted"/>
<evidence type="ECO:0000256" key="1">
    <source>
        <dbReference type="ARBA" id="ARBA00001926"/>
    </source>
</evidence>
<dbReference type="Gene3D" id="1.10.1130.10">
    <property type="entry name" value="Flavocytochrome C3, Chain A"/>
    <property type="match status" value="1"/>
</dbReference>
<evidence type="ECO:0000256" key="7">
    <source>
        <dbReference type="ARBA" id="ARBA00022982"/>
    </source>
</evidence>
<keyword evidence="8" id="KW-0408">Iron</keyword>
<dbReference type="AlphaFoldDB" id="B1ZNU3"/>
<evidence type="ECO:0000259" key="9">
    <source>
        <dbReference type="Pfam" id="PF14537"/>
    </source>
</evidence>
<dbReference type="RefSeq" id="WP_012375000.1">
    <property type="nucleotide sequence ID" value="NC_010571.1"/>
</dbReference>
<dbReference type="GO" id="GO:0030313">
    <property type="term" value="C:cell envelope"/>
    <property type="evidence" value="ECO:0007669"/>
    <property type="project" value="UniProtKB-SubCell"/>
</dbReference>
<dbReference type="Gene3D" id="3.90.10.10">
    <property type="entry name" value="Cytochrome C3"/>
    <property type="match status" value="1"/>
</dbReference>